<accession>A0AAW0QY52</accession>
<evidence type="ECO:0000313" key="7">
    <source>
        <dbReference type="EMBL" id="KAK8115298.1"/>
    </source>
</evidence>
<evidence type="ECO:0000259" key="6">
    <source>
        <dbReference type="PROSITE" id="PS50850"/>
    </source>
</evidence>
<dbReference type="GO" id="GO:0005886">
    <property type="term" value="C:plasma membrane"/>
    <property type="evidence" value="ECO:0007669"/>
    <property type="project" value="TreeGrafter"/>
</dbReference>
<dbReference type="InterPro" id="IPR036259">
    <property type="entry name" value="MFS_trans_sf"/>
</dbReference>
<evidence type="ECO:0000256" key="5">
    <source>
        <dbReference type="SAM" id="Phobius"/>
    </source>
</evidence>
<dbReference type="EMBL" id="JAQQWP010000006">
    <property type="protein sequence ID" value="KAK8115298.1"/>
    <property type="molecule type" value="Genomic_DNA"/>
</dbReference>
<dbReference type="PANTHER" id="PTHR23502:SF50">
    <property type="entry name" value="TRANSPORTER, PUTATIVE (AFU_ORTHOLOGUE AFUA_5G00430)-RELATED"/>
    <property type="match status" value="1"/>
</dbReference>
<keyword evidence="8" id="KW-1185">Reference proteome</keyword>
<feature type="transmembrane region" description="Helical" evidence="5">
    <location>
        <begin position="103"/>
        <end position="123"/>
    </location>
</feature>
<feature type="transmembrane region" description="Helical" evidence="5">
    <location>
        <begin position="130"/>
        <end position="150"/>
    </location>
</feature>
<dbReference type="PROSITE" id="PS50850">
    <property type="entry name" value="MFS"/>
    <property type="match status" value="1"/>
</dbReference>
<dbReference type="GO" id="GO:0022857">
    <property type="term" value="F:transmembrane transporter activity"/>
    <property type="evidence" value="ECO:0007669"/>
    <property type="project" value="InterPro"/>
</dbReference>
<proteinExistence type="predicted"/>
<organism evidence="7 8">
    <name type="scientific">Apiospora kogelbergensis</name>
    <dbReference type="NCBI Taxonomy" id="1337665"/>
    <lineage>
        <taxon>Eukaryota</taxon>
        <taxon>Fungi</taxon>
        <taxon>Dikarya</taxon>
        <taxon>Ascomycota</taxon>
        <taxon>Pezizomycotina</taxon>
        <taxon>Sordariomycetes</taxon>
        <taxon>Xylariomycetidae</taxon>
        <taxon>Amphisphaeriales</taxon>
        <taxon>Apiosporaceae</taxon>
        <taxon>Apiospora</taxon>
    </lineage>
</organism>
<evidence type="ECO:0000256" key="2">
    <source>
        <dbReference type="ARBA" id="ARBA00022692"/>
    </source>
</evidence>
<dbReference type="AlphaFoldDB" id="A0AAW0QY52"/>
<evidence type="ECO:0000256" key="4">
    <source>
        <dbReference type="ARBA" id="ARBA00023136"/>
    </source>
</evidence>
<keyword evidence="4 5" id="KW-0472">Membrane</keyword>
<dbReference type="PANTHER" id="PTHR23502">
    <property type="entry name" value="MAJOR FACILITATOR SUPERFAMILY"/>
    <property type="match status" value="1"/>
</dbReference>
<dbReference type="InterPro" id="IPR020846">
    <property type="entry name" value="MFS_dom"/>
</dbReference>
<feature type="domain" description="Major facilitator superfamily (MFS) profile" evidence="6">
    <location>
        <begin position="1"/>
        <end position="159"/>
    </location>
</feature>
<gene>
    <name evidence="7" type="ORF">PG999_007367</name>
</gene>
<keyword evidence="3 5" id="KW-1133">Transmembrane helix</keyword>
<dbReference type="Proteomes" id="UP001392437">
    <property type="component" value="Unassembled WGS sequence"/>
</dbReference>
<name>A0AAW0QY52_9PEZI</name>
<evidence type="ECO:0000256" key="3">
    <source>
        <dbReference type="ARBA" id="ARBA00022989"/>
    </source>
</evidence>
<dbReference type="Pfam" id="PF07690">
    <property type="entry name" value="MFS_1"/>
    <property type="match status" value="1"/>
</dbReference>
<feature type="transmembrane region" description="Helical" evidence="5">
    <location>
        <begin position="42"/>
        <end position="58"/>
    </location>
</feature>
<protein>
    <submittedName>
        <fullName evidence="7">MFS general substrate transporter</fullName>
    </submittedName>
</protein>
<keyword evidence="2 5" id="KW-0812">Transmembrane</keyword>
<comment type="subcellular location">
    <subcellularLocation>
        <location evidence="1">Membrane</location>
        <topology evidence="1">Multi-pass membrane protein</topology>
    </subcellularLocation>
</comment>
<dbReference type="InterPro" id="IPR011701">
    <property type="entry name" value="MFS"/>
</dbReference>
<sequence length="159" mass="17677">MTVELDISFAELNGGSVRNIAGLAIGCILFIPSTMKYGRRPTYIISATIIAAASWWSARVQTLADMYVTNFIYGLESSPNETIAQLTIADPFSIHHRDKANSLYVIASTLWNTLSPTLAVLQAQAQGWRWSYCTMVIVLSLLVVVFIFFLEETSYTPFP</sequence>
<dbReference type="Gene3D" id="1.20.1250.20">
    <property type="entry name" value="MFS general substrate transporter like domains"/>
    <property type="match status" value="1"/>
</dbReference>
<feature type="transmembrane region" description="Helical" evidence="5">
    <location>
        <begin position="16"/>
        <end position="35"/>
    </location>
</feature>
<evidence type="ECO:0000256" key="1">
    <source>
        <dbReference type="ARBA" id="ARBA00004141"/>
    </source>
</evidence>
<dbReference type="SUPFAM" id="SSF103473">
    <property type="entry name" value="MFS general substrate transporter"/>
    <property type="match status" value="1"/>
</dbReference>
<comment type="caution">
    <text evidence="7">The sequence shown here is derived from an EMBL/GenBank/DDBJ whole genome shotgun (WGS) entry which is preliminary data.</text>
</comment>
<reference evidence="7 8" key="1">
    <citation type="submission" date="2023-01" db="EMBL/GenBank/DDBJ databases">
        <title>Analysis of 21 Apiospora genomes using comparative genomics revels a genus with tremendous synthesis potential of carbohydrate active enzymes and secondary metabolites.</title>
        <authorList>
            <person name="Sorensen T."/>
        </authorList>
    </citation>
    <scope>NUCLEOTIDE SEQUENCE [LARGE SCALE GENOMIC DNA]</scope>
    <source>
        <strain evidence="7 8">CBS 117206</strain>
    </source>
</reference>
<evidence type="ECO:0000313" key="8">
    <source>
        <dbReference type="Proteomes" id="UP001392437"/>
    </source>
</evidence>